<name>A0ABM1SZT8_LIMPO</name>
<dbReference type="GeneID" id="106465130"/>
<reference evidence="5" key="1">
    <citation type="submission" date="2025-08" db="UniProtKB">
        <authorList>
            <consortium name="RefSeq"/>
        </authorList>
    </citation>
    <scope>IDENTIFICATION</scope>
    <source>
        <tissue evidence="5">Muscle</tissue>
    </source>
</reference>
<dbReference type="Proteomes" id="UP000694941">
    <property type="component" value="Unplaced"/>
</dbReference>
<evidence type="ECO:0000313" key="5">
    <source>
        <dbReference type="RefSeq" id="XP_022249144.1"/>
    </source>
</evidence>
<dbReference type="RefSeq" id="XP_022249144.1">
    <property type="nucleotide sequence ID" value="XM_022393436.1"/>
</dbReference>
<evidence type="ECO:0000313" key="4">
    <source>
        <dbReference type="Proteomes" id="UP000694941"/>
    </source>
</evidence>
<proteinExistence type="inferred from homology"/>
<evidence type="ECO:0000256" key="1">
    <source>
        <dbReference type="ARBA" id="ARBA00005261"/>
    </source>
</evidence>
<keyword evidence="4" id="KW-1185">Reference proteome</keyword>
<accession>A0ABM1SZT8</accession>
<dbReference type="PANTHER" id="PTHR15069:SF1">
    <property type="entry name" value="PROTEASOME ASSEMBLY CHAPERONE 1"/>
    <property type="match status" value="1"/>
</dbReference>
<comment type="similarity">
    <text evidence="1">Belongs to the PSMG1 family.</text>
</comment>
<gene>
    <name evidence="5" type="primary">LOC106465130</name>
</gene>
<dbReference type="PANTHER" id="PTHR15069">
    <property type="entry name" value="PROTEASOME ASSEMBLY CHAPERONE 1"/>
    <property type="match status" value="1"/>
</dbReference>
<keyword evidence="3" id="KW-0143">Chaperone</keyword>
<dbReference type="InterPro" id="IPR016565">
    <property type="entry name" value="Proteasome_assmbl_chp_1"/>
</dbReference>
<evidence type="ECO:0000256" key="3">
    <source>
        <dbReference type="ARBA" id="ARBA00023186"/>
    </source>
</evidence>
<organism evidence="4 5">
    <name type="scientific">Limulus polyphemus</name>
    <name type="common">Atlantic horseshoe crab</name>
    <dbReference type="NCBI Taxonomy" id="6850"/>
    <lineage>
        <taxon>Eukaryota</taxon>
        <taxon>Metazoa</taxon>
        <taxon>Ecdysozoa</taxon>
        <taxon>Arthropoda</taxon>
        <taxon>Chelicerata</taxon>
        <taxon>Merostomata</taxon>
        <taxon>Xiphosura</taxon>
        <taxon>Limulidae</taxon>
        <taxon>Limulus</taxon>
    </lineage>
</organism>
<evidence type="ECO:0000256" key="2">
    <source>
        <dbReference type="ARBA" id="ARBA00019180"/>
    </source>
</evidence>
<sequence>MMATFFGEVLPIFSRAVVDDEDEDVPVREVFIVRETAEEATYDQPNFDCQLLVVAVGPSASTFVEAYILSRPLLPVASVQVRGSDKDDTDDQLSGLKFRKQSITLGHFYHTHLQDKVLCCIVPEKLLPEQSTALGEKIFSCVNRTCFTKPVVVILTSLHMCEYKTQKNFDEHQNIILRALNSSTYTVGRLNQPYLEQPNTISGLAAAVLSECEVREIPGVLFVCYTDMLDSDPSHVQAFIPLLEQHPLKSFVIPNEEAEANLKNLLMQRTRDWGNLYM</sequence>
<protein>
    <recommendedName>
        <fullName evidence="2">Proteasome assembly chaperone 1</fullName>
    </recommendedName>
</protein>
<dbReference type="Pfam" id="PF16094">
    <property type="entry name" value="PAC1"/>
    <property type="match status" value="1"/>
</dbReference>